<organism evidence="4 5">
    <name type="scientific">Paenibacillus aurantius</name>
    <dbReference type="NCBI Taxonomy" id="2918900"/>
    <lineage>
        <taxon>Bacteria</taxon>
        <taxon>Bacillati</taxon>
        <taxon>Bacillota</taxon>
        <taxon>Bacilli</taxon>
        <taxon>Bacillales</taxon>
        <taxon>Paenibacillaceae</taxon>
        <taxon>Paenibacillus</taxon>
    </lineage>
</organism>
<dbReference type="SUPFAM" id="SSF53649">
    <property type="entry name" value="Alkaline phosphatase-like"/>
    <property type="match status" value="1"/>
</dbReference>
<protein>
    <submittedName>
        <fullName evidence="4">Sulfatase-like hydrolase/transferase</fullName>
    </submittedName>
</protein>
<evidence type="ECO:0000256" key="2">
    <source>
        <dbReference type="ARBA" id="ARBA00022801"/>
    </source>
</evidence>
<proteinExistence type="inferred from homology"/>
<dbReference type="PANTHER" id="PTHR42693:SF53">
    <property type="entry name" value="ENDO-4-O-SULFATASE"/>
    <property type="match status" value="1"/>
</dbReference>
<dbReference type="CDD" id="cd16033">
    <property type="entry name" value="sulfatase_like"/>
    <property type="match status" value="1"/>
</dbReference>
<evidence type="ECO:0000256" key="1">
    <source>
        <dbReference type="ARBA" id="ARBA00008779"/>
    </source>
</evidence>
<dbReference type="Proteomes" id="UP001305702">
    <property type="component" value="Chromosome"/>
</dbReference>
<dbReference type="KEGG" id="paun:MJA45_17755"/>
<name>A0AA96LAD0_9BACL</name>
<dbReference type="GO" id="GO:0004065">
    <property type="term" value="F:arylsulfatase activity"/>
    <property type="evidence" value="ECO:0007669"/>
    <property type="project" value="TreeGrafter"/>
</dbReference>
<dbReference type="RefSeq" id="WP_315603241.1">
    <property type="nucleotide sequence ID" value="NZ_CP130318.1"/>
</dbReference>
<dbReference type="InterPro" id="IPR017850">
    <property type="entry name" value="Alkaline_phosphatase_core_sf"/>
</dbReference>
<dbReference type="Gene3D" id="3.40.720.10">
    <property type="entry name" value="Alkaline Phosphatase, subunit A"/>
    <property type="match status" value="1"/>
</dbReference>
<comment type="similarity">
    <text evidence="1">Belongs to the sulfatase family.</text>
</comment>
<keyword evidence="2" id="KW-0378">Hydrolase</keyword>
<sequence length="480" mass="54704">MERISAAEGRKPNLLIIVADQLRHDCVGWSGGRSVRTPHLDQLASEGMDFRQAYSPIPVCGPARQAFVCGQRPETYGGLWNPSLGLPVKALEPDSFSWARSLEMEGYRNTYLGKWDVNPDHDPTSYGYGEYIDSERLYRDYLKSREPAVTYTAGFWGEIDPLPVEETRTHRTAALAIEAMEKLTEGTGPWQLRVNFTEPHLPCRPASEFAALYSPEEIPPWESFAETFEGKPYIQGQQLRNWKIEEFTWEDWAPAVARYYAVITQLDEAVGRVLKALEDAGQKEQTMVVFTSDHGDMAGGHRMIDKHYVMYDDVVRVPFLVRWPGVIPPGSRSDAFVYPFLDLPPTLLDLAGAPPPEGAVLAGRSLLPLWTGEEDPAGVPSPEGWREEVVSTYNGQQFGLFSQRMLRTRDWKYVWNPTDTDELYDLKNDPHELNNAVRMPENHRRVQELRRRLYDILLKEGDGLVSTSWMRDQLMEGHKK</sequence>
<accession>A0AA96LAD0</accession>
<dbReference type="Pfam" id="PF00884">
    <property type="entry name" value="Sulfatase"/>
    <property type="match status" value="1"/>
</dbReference>
<evidence type="ECO:0000313" key="5">
    <source>
        <dbReference type="Proteomes" id="UP001305702"/>
    </source>
</evidence>
<dbReference type="EMBL" id="CP130318">
    <property type="protein sequence ID" value="WNQ09469.1"/>
    <property type="molecule type" value="Genomic_DNA"/>
</dbReference>
<dbReference type="InterPro" id="IPR000917">
    <property type="entry name" value="Sulfatase_N"/>
</dbReference>
<dbReference type="InterPro" id="IPR050738">
    <property type="entry name" value="Sulfatase"/>
</dbReference>
<reference evidence="4 5" key="1">
    <citation type="submission" date="2022-02" db="EMBL/GenBank/DDBJ databases">
        <title>Paenibacillus sp. MBLB1776 Whole Genome Shotgun Sequencing.</title>
        <authorList>
            <person name="Hwang C.Y."/>
            <person name="Cho E.-S."/>
            <person name="Seo M.-J."/>
        </authorList>
    </citation>
    <scope>NUCLEOTIDE SEQUENCE [LARGE SCALE GENOMIC DNA]</scope>
    <source>
        <strain evidence="4 5">MBLB1776</strain>
    </source>
</reference>
<feature type="domain" description="Sulfatase N-terminal" evidence="3">
    <location>
        <begin position="12"/>
        <end position="353"/>
    </location>
</feature>
<dbReference type="AlphaFoldDB" id="A0AA96LAD0"/>
<keyword evidence="5" id="KW-1185">Reference proteome</keyword>
<evidence type="ECO:0000259" key="3">
    <source>
        <dbReference type="Pfam" id="PF00884"/>
    </source>
</evidence>
<evidence type="ECO:0000313" key="4">
    <source>
        <dbReference type="EMBL" id="WNQ09469.1"/>
    </source>
</evidence>
<dbReference type="PANTHER" id="PTHR42693">
    <property type="entry name" value="ARYLSULFATASE FAMILY MEMBER"/>
    <property type="match status" value="1"/>
</dbReference>
<gene>
    <name evidence="4" type="ORF">MJA45_17755</name>
</gene>